<feature type="binding site" evidence="16">
    <location>
        <position position="270"/>
    </location>
    <ligand>
        <name>ATP</name>
        <dbReference type="ChEBI" id="CHEBI:30616"/>
    </ligand>
</feature>
<evidence type="ECO:0000256" key="17">
    <source>
        <dbReference type="PIRSR" id="PIRSR630616-3"/>
    </source>
</evidence>
<evidence type="ECO:0000256" key="8">
    <source>
        <dbReference type="ARBA" id="ARBA00022777"/>
    </source>
</evidence>
<keyword evidence="7 16" id="KW-0547">Nucleotide-binding</keyword>
<dbReference type="GO" id="GO:0004674">
    <property type="term" value="F:protein serine/threonine kinase activity"/>
    <property type="evidence" value="ECO:0007669"/>
    <property type="project" value="UniProtKB-KW"/>
</dbReference>
<dbReference type="GO" id="GO:0000776">
    <property type="term" value="C:kinetochore"/>
    <property type="evidence" value="ECO:0007669"/>
    <property type="project" value="UniProtKB-KW"/>
</dbReference>
<evidence type="ECO:0000256" key="18">
    <source>
        <dbReference type="PROSITE-ProRule" id="PRU10141"/>
    </source>
</evidence>
<dbReference type="GO" id="GO:0051233">
    <property type="term" value="C:spindle midzone"/>
    <property type="evidence" value="ECO:0007669"/>
    <property type="project" value="UniProtKB-ARBA"/>
</dbReference>
<evidence type="ECO:0000256" key="7">
    <source>
        <dbReference type="ARBA" id="ARBA00022741"/>
    </source>
</evidence>
<keyword evidence="9" id="KW-0159">Chromosome partition</keyword>
<keyword evidence="12" id="KW-0137">Centromere</keyword>
<reference evidence="23 24" key="1">
    <citation type="submission" date="2020-07" db="EMBL/GenBank/DDBJ databases">
        <title>The yeast mating-type switching endonuclease HO is a domesticated member of an unorthodox homing genetic element family.</title>
        <authorList>
            <person name="Coughlan A.Y."/>
            <person name="Lombardi L."/>
            <person name="Braun-Galleani S."/>
            <person name="Martos A.R."/>
            <person name="Galeote V."/>
            <person name="Bigey F."/>
            <person name="Dequin S."/>
            <person name="Byrne K.P."/>
            <person name="Wolfe K.H."/>
        </authorList>
    </citation>
    <scope>NUCLEOTIDE SEQUENCE [LARGE SCALE GENOMIC DNA]</scope>
    <source>
        <strain evidence="23 24">NRRL Y-6702</strain>
    </source>
</reference>
<evidence type="ECO:0000256" key="10">
    <source>
        <dbReference type="ARBA" id="ARBA00022838"/>
    </source>
</evidence>
<evidence type="ECO:0000259" key="22">
    <source>
        <dbReference type="PROSITE" id="PS50011"/>
    </source>
</evidence>
<dbReference type="GO" id="GO:0032133">
    <property type="term" value="C:chromosome passenger complex"/>
    <property type="evidence" value="ECO:0007669"/>
    <property type="project" value="UniProtKB-ARBA"/>
</dbReference>
<evidence type="ECO:0000256" key="6">
    <source>
        <dbReference type="ARBA" id="ARBA00022679"/>
    </source>
</evidence>
<evidence type="ECO:0000256" key="3">
    <source>
        <dbReference type="ARBA" id="ARBA00021157"/>
    </source>
</evidence>
<evidence type="ECO:0000256" key="16">
    <source>
        <dbReference type="PIRSR" id="PIRSR630616-2"/>
    </source>
</evidence>
<accession>A0A7H9AXR4</accession>
<dbReference type="Pfam" id="PF00069">
    <property type="entry name" value="Pkinase"/>
    <property type="match status" value="1"/>
</dbReference>
<dbReference type="PROSITE" id="PS00108">
    <property type="entry name" value="PROTEIN_KINASE_ST"/>
    <property type="match status" value="1"/>
</dbReference>
<evidence type="ECO:0000256" key="4">
    <source>
        <dbReference type="ARBA" id="ARBA00022454"/>
    </source>
</evidence>
<evidence type="ECO:0000256" key="19">
    <source>
        <dbReference type="RuleBase" id="RU000304"/>
    </source>
</evidence>
<evidence type="ECO:0000256" key="20">
    <source>
        <dbReference type="RuleBase" id="RU367134"/>
    </source>
</evidence>
<evidence type="ECO:0000256" key="13">
    <source>
        <dbReference type="ARBA" id="ARBA00047899"/>
    </source>
</evidence>
<feature type="binding site" evidence="16">
    <location>
        <begin position="256"/>
        <end position="257"/>
    </location>
    <ligand>
        <name>ATP</name>
        <dbReference type="ChEBI" id="CHEBI:30616"/>
    </ligand>
</feature>
<evidence type="ECO:0000256" key="12">
    <source>
        <dbReference type="ARBA" id="ARBA00023328"/>
    </source>
</evidence>
<keyword evidence="4" id="KW-0158">Chromosome</keyword>
<keyword evidence="5 19" id="KW-0723">Serine/threonine-protein kinase</keyword>
<keyword evidence="10" id="KW-0995">Kinetochore</keyword>
<dbReference type="PROSITE" id="PS50011">
    <property type="entry name" value="PROTEIN_KINASE_DOM"/>
    <property type="match status" value="1"/>
</dbReference>
<evidence type="ECO:0000256" key="1">
    <source>
        <dbReference type="ARBA" id="ARBA00004629"/>
    </source>
</evidence>
<dbReference type="GO" id="GO:0000819">
    <property type="term" value="P:sister chromatid segregation"/>
    <property type="evidence" value="ECO:0007669"/>
    <property type="project" value="UniProtKB-ARBA"/>
</dbReference>
<gene>
    <name evidence="23" type="ORF">HG535_0B00910</name>
</gene>
<evidence type="ECO:0000313" key="24">
    <source>
        <dbReference type="Proteomes" id="UP000509704"/>
    </source>
</evidence>
<feature type="cross-link" description="Glycyl lysine isopeptide (Lys-Gly) (interchain with G-Cter in SUMO2)" evidence="17">
    <location>
        <position position="254"/>
    </location>
</feature>
<comment type="catalytic activity">
    <reaction evidence="13 20">
        <text>L-threonyl-[protein] + ATP = O-phospho-L-threonyl-[protein] + ADP + H(+)</text>
        <dbReference type="Rhea" id="RHEA:46608"/>
        <dbReference type="Rhea" id="RHEA-COMP:11060"/>
        <dbReference type="Rhea" id="RHEA-COMP:11605"/>
        <dbReference type="ChEBI" id="CHEBI:15378"/>
        <dbReference type="ChEBI" id="CHEBI:30013"/>
        <dbReference type="ChEBI" id="CHEBI:30616"/>
        <dbReference type="ChEBI" id="CHEBI:61977"/>
        <dbReference type="ChEBI" id="CHEBI:456216"/>
        <dbReference type="EC" id="2.7.11.1"/>
    </reaction>
</comment>
<dbReference type="SUPFAM" id="SSF56112">
    <property type="entry name" value="Protein kinase-like (PK-like)"/>
    <property type="match status" value="1"/>
</dbReference>
<dbReference type="InterPro" id="IPR030616">
    <property type="entry name" value="Aur-like"/>
</dbReference>
<dbReference type="SMART" id="SM00220">
    <property type="entry name" value="S_TKc"/>
    <property type="match status" value="1"/>
</dbReference>
<feature type="region of interest" description="Disordered" evidence="21">
    <location>
        <begin position="64"/>
        <end position="116"/>
    </location>
</feature>
<dbReference type="InterPro" id="IPR008271">
    <property type="entry name" value="Ser/Thr_kinase_AS"/>
</dbReference>
<dbReference type="FunFam" id="1.10.510.10:FF:000235">
    <property type="entry name" value="Serine/threonine-protein kinase ark1"/>
    <property type="match status" value="1"/>
</dbReference>
<feature type="binding site" evidence="16">
    <location>
        <position position="139"/>
    </location>
    <ligand>
        <name>ATP</name>
        <dbReference type="ChEBI" id="CHEBI:30616"/>
    </ligand>
</feature>
<dbReference type="InterPro" id="IPR017441">
    <property type="entry name" value="Protein_kinase_ATP_BS"/>
</dbReference>
<proteinExistence type="inferred from homology"/>
<feature type="domain" description="Protein kinase" evidence="22">
    <location>
        <begin position="129"/>
        <end position="380"/>
    </location>
</feature>
<keyword evidence="6 20" id="KW-0808">Transferase</keyword>
<evidence type="ECO:0000256" key="5">
    <source>
        <dbReference type="ARBA" id="ARBA00022527"/>
    </source>
</evidence>
<dbReference type="EMBL" id="CP058605">
    <property type="protein sequence ID" value="QLG71053.1"/>
    <property type="molecule type" value="Genomic_DNA"/>
</dbReference>
<dbReference type="GeneID" id="59234714"/>
<dbReference type="GO" id="GO:0005524">
    <property type="term" value="F:ATP binding"/>
    <property type="evidence" value="ECO:0007669"/>
    <property type="project" value="UniProtKB-UniRule"/>
</dbReference>
<dbReference type="EC" id="2.7.11.1" evidence="2 20"/>
<evidence type="ECO:0000256" key="15">
    <source>
        <dbReference type="PIRSR" id="PIRSR630616-1"/>
    </source>
</evidence>
<dbReference type="Gene3D" id="1.10.510.10">
    <property type="entry name" value="Transferase(Phosphotransferase) domain 1"/>
    <property type="match status" value="1"/>
</dbReference>
<evidence type="ECO:0000313" key="23">
    <source>
        <dbReference type="EMBL" id="QLG71053.1"/>
    </source>
</evidence>
<dbReference type="GO" id="GO:0045143">
    <property type="term" value="P:homologous chromosome segregation"/>
    <property type="evidence" value="ECO:0007669"/>
    <property type="project" value="UniProtKB-ARBA"/>
</dbReference>
<dbReference type="OrthoDB" id="377346at2759"/>
<keyword evidence="11 16" id="KW-0067">ATP-binding</keyword>
<comment type="subcellular location">
    <subcellularLocation>
        <location evidence="1">Chromosome</location>
        <location evidence="1">Centromere</location>
        <location evidence="1">Kinetochore</location>
    </subcellularLocation>
</comment>
<feature type="compositionally biased region" description="Basic and acidic residues" evidence="21">
    <location>
        <begin position="80"/>
        <end position="90"/>
    </location>
</feature>
<dbReference type="GO" id="GO:0008608">
    <property type="term" value="P:attachment of spindle microtubules to kinetochore"/>
    <property type="evidence" value="ECO:0007669"/>
    <property type="project" value="UniProtKB-ARBA"/>
</dbReference>
<comment type="similarity">
    <text evidence="20">Belongs to the protein kinase superfamily. Ser/Thr protein kinase family. Aurora subfamily.</text>
</comment>
<dbReference type="Proteomes" id="UP000509704">
    <property type="component" value="Chromosome 2"/>
</dbReference>
<dbReference type="GO" id="GO:0032465">
    <property type="term" value="P:regulation of cytokinesis"/>
    <property type="evidence" value="ECO:0007669"/>
    <property type="project" value="UniProtKB-ARBA"/>
</dbReference>
<dbReference type="GO" id="GO:0072479">
    <property type="term" value="P:response to mitotic cell cycle spindle assembly checkpoint signaling"/>
    <property type="evidence" value="ECO:0007669"/>
    <property type="project" value="UniProtKB-ARBA"/>
</dbReference>
<feature type="binding site" evidence="16 18">
    <location>
        <position position="158"/>
    </location>
    <ligand>
        <name>ATP</name>
        <dbReference type="ChEBI" id="CHEBI:30616"/>
    </ligand>
</feature>
<protein>
    <recommendedName>
        <fullName evidence="3 20">Aurora kinase</fullName>
        <ecNumber evidence="2 20">2.7.11.1</ecNumber>
    </recommendedName>
</protein>
<sequence length="387" mass="44918">MEHDSRIQSQRARRDSLMQRNMLLSMRLNHNNAGHIPSKAKATLRTKAPMGKTWRATNSPQRLMSMKNSSQGSGWNYQRSTDKNSHDTENARVLSPHRAQHPQIRASPKRGIRPSLSPIKAKSMSLDDFDIGKKLGKGKFGRVYCVRHKKTGFICALKAMEKSEIVHYNVQKQIRREVEIQSSLNHPNLTKLYGFFHDEKRVYLVMEYLINGELYKRLKSHGPLNDILASFYVYQMADALDFMHQRNIIHRDIKPENILIGFNNVIKLTDFGWSVNNPHNVKRKTLCGTIDYLSPELICSREYDDKVDIWALGVLTYELITNSPPFEEDSDALTHKRIVKGDLRFPESVSSDARDLILKLLKHKPQDRILLKDVKKHPWILKNRPFW</sequence>
<dbReference type="KEGG" id="zmk:HG535_0B00910"/>
<keyword evidence="8 20" id="KW-0418">Kinase</keyword>
<dbReference type="GO" id="GO:1902115">
    <property type="term" value="P:regulation of organelle assembly"/>
    <property type="evidence" value="ECO:0007669"/>
    <property type="project" value="UniProtKB-ARBA"/>
</dbReference>
<evidence type="ECO:0000256" key="2">
    <source>
        <dbReference type="ARBA" id="ARBA00012513"/>
    </source>
</evidence>
<dbReference type="InterPro" id="IPR011009">
    <property type="entry name" value="Kinase-like_dom_sf"/>
</dbReference>
<evidence type="ECO:0000256" key="14">
    <source>
        <dbReference type="ARBA" id="ARBA00048679"/>
    </source>
</evidence>
<dbReference type="PANTHER" id="PTHR24350">
    <property type="entry name" value="SERINE/THREONINE-PROTEIN KINASE IAL-RELATED"/>
    <property type="match status" value="1"/>
</dbReference>
<dbReference type="InterPro" id="IPR000719">
    <property type="entry name" value="Prot_kinase_dom"/>
</dbReference>
<dbReference type="RefSeq" id="XP_037142781.1">
    <property type="nucleotide sequence ID" value="XM_037286886.1"/>
</dbReference>
<feature type="active site" description="Proton acceptor" evidence="15">
    <location>
        <position position="252"/>
    </location>
</feature>
<evidence type="ECO:0000256" key="11">
    <source>
        <dbReference type="ARBA" id="ARBA00022840"/>
    </source>
</evidence>
<organism evidence="23 24">
    <name type="scientific">Zygotorulaspora mrakii</name>
    <name type="common">Zygosaccharomyces mrakii</name>
    <dbReference type="NCBI Taxonomy" id="42260"/>
    <lineage>
        <taxon>Eukaryota</taxon>
        <taxon>Fungi</taxon>
        <taxon>Dikarya</taxon>
        <taxon>Ascomycota</taxon>
        <taxon>Saccharomycotina</taxon>
        <taxon>Saccharomycetes</taxon>
        <taxon>Saccharomycetales</taxon>
        <taxon>Saccharomycetaceae</taxon>
        <taxon>Zygotorulaspora</taxon>
    </lineage>
</organism>
<dbReference type="AlphaFoldDB" id="A0A7H9AXR4"/>
<evidence type="ECO:0000256" key="9">
    <source>
        <dbReference type="ARBA" id="ARBA00022829"/>
    </source>
</evidence>
<name>A0A7H9AXR4_ZYGMR</name>
<evidence type="ECO:0000256" key="21">
    <source>
        <dbReference type="SAM" id="MobiDB-lite"/>
    </source>
</evidence>
<dbReference type="GO" id="GO:0090266">
    <property type="term" value="P:regulation of mitotic cell cycle spindle assembly checkpoint"/>
    <property type="evidence" value="ECO:0007669"/>
    <property type="project" value="UniProtKB-ARBA"/>
</dbReference>
<feature type="compositionally biased region" description="Polar residues" evidence="21">
    <location>
        <begin position="64"/>
        <end position="79"/>
    </location>
</feature>
<dbReference type="PROSITE" id="PS00107">
    <property type="entry name" value="PROTEIN_KINASE_ATP"/>
    <property type="match status" value="1"/>
</dbReference>
<dbReference type="CDD" id="cd14007">
    <property type="entry name" value="STKc_Aurora"/>
    <property type="match status" value="1"/>
</dbReference>
<keyword evidence="24" id="KW-1185">Reference proteome</keyword>
<dbReference type="FunFam" id="3.30.200.20:FF:000042">
    <property type="entry name" value="Aurora kinase A"/>
    <property type="match status" value="1"/>
</dbReference>
<comment type="catalytic activity">
    <reaction evidence="14 20">
        <text>L-seryl-[protein] + ATP = O-phospho-L-seryl-[protein] + ADP + H(+)</text>
        <dbReference type="Rhea" id="RHEA:17989"/>
        <dbReference type="Rhea" id="RHEA-COMP:9863"/>
        <dbReference type="Rhea" id="RHEA-COMP:11604"/>
        <dbReference type="ChEBI" id="CHEBI:15378"/>
        <dbReference type="ChEBI" id="CHEBI:29999"/>
        <dbReference type="ChEBI" id="CHEBI:30616"/>
        <dbReference type="ChEBI" id="CHEBI:83421"/>
        <dbReference type="ChEBI" id="CHEBI:456216"/>
        <dbReference type="EC" id="2.7.11.1"/>
    </reaction>
</comment>
<dbReference type="GO" id="GO:0044779">
    <property type="term" value="P:meiotic spindle checkpoint signaling"/>
    <property type="evidence" value="ECO:0007669"/>
    <property type="project" value="UniProtKB-ARBA"/>
</dbReference>